<evidence type="ECO:0000256" key="5">
    <source>
        <dbReference type="ARBA" id="ARBA00023163"/>
    </source>
</evidence>
<feature type="non-terminal residue" evidence="9">
    <location>
        <position position="1"/>
    </location>
</feature>
<proteinExistence type="inferred from homology"/>
<dbReference type="GO" id="GO:0008270">
    <property type="term" value="F:zinc ion binding"/>
    <property type="evidence" value="ECO:0007669"/>
    <property type="project" value="UniProtKB-KW"/>
</dbReference>
<keyword evidence="7" id="KW-0479">Metal-binding</keyword>
<evidence type="ECO:0000256" key="7">
    <source>
        <dbReference type="PROSITE-ProRule" id="PRU00042"/>
    </source>
</evidence>
<keyword evidence="3" id="KW-0805">Transcription regulation</keyword>
<dbReference type="AlphaFoldDB" id="A0A7K9ZW27"/>
<dbReference type="Gene3D" id="3.30.160.60">
    <property type="entry name" value="Classic Zinc Finger"/>
    <property type="match status" value="1"/>
</dbReference>
<keyword evidence="10" id="KW-1185">Reference proteome</keyword>
<dbReference type="InterPro" id="IPR036236">
    <property type="entry name" value="Znf_C2H2_sf"/>
</dbReference>
<feature type="domain" description="C2H2-type" evidence="8">
    <location>
        <begin position="27"/>
        <end position="54"/>
    </location>
</feature>
<dbReference type="InterPro" id="IPR013087">
    <property type="entry name" value="Znf_C2H2_type"/>
</dbReference>
<evidence type="ECO:0000256" key="1">
    <source>
        <dbReference type="ARBA" id="ARBA00004123"/>
    </source>
</evidence>
<dbReference type="GO" id="GO:0003677">
    <property type="term" value="F:DNA binding"/>
    <property type="evidence" value="ECO:0007669"/>
    <property type="project" value="UniProtKB-KW"/>
</dbReference>
<reference evidence="9 10" key="1">
    <citation type="submission" date="2019-09" db="EMBL/GenBank/DDBJ databases">
        <title>Bird 10,000 Genomes (B10K) Project - Family phase.</title>
        <authorList>
            <person name="Zhang G."/>
        </authorList>
    </citation>
    <scope>NUCLEOTIDE SEQUENCE [LARGE SCALE GENOMIC DNA]</scope>
    <source>
        <strain evidence="9">B10K-DU-001-48</strain>
        <tissue evidence="9">Muscle</tissue>
    </source>
</reference>
<comment type="caution">
    <text evidence="9">The sequence shown here is derived from an EMBL/GenBank/DDBJ whole genome shotgun (WGS) entry which is preliminary data.</text>
</comment>
<dbReference type="EMBL" id="VXAD01009515">
    <property type="protein sequence ID" value="NXJ26643.1"/>
    <property type="molecule type" value="Genomic_DNA"/>
</dbReference>
<name>A0A7K9ZW27_9CORV</name>
<feature type="non-terminal residue" evidence="9">
    <location>
        <position position="54"/>
    </location>
</feature>
<evidence type="ECO:0000259" key="8">
    <source>
        <dbReference type="PROSITE" id="PS50157"/>
    </source>
</evidence>
<comment type="subcellular location">
    <subcellularLocation>
        <location evidence="1">Nucleus</location>
    </subcellularLocation>
</comment>
<dbReference type="SUPFAM" id="SSF57667">
    <property type="entry name" value="beta-beta-alpha zinc fingers"/>
    <property type="match status" value="1"/>
</dbReference>
<dbReference type="PROSITE" id="PS50157">
    <property type="entry name" value="ZINC_FINGER_C2H2_2"/>
    <property type="match status" value="1"/>
</dbReference>
<gene>
    <name evidence="9" type="primary">Znf91</name>
    <name evidence="9" type="ORF">DICMEG_R04483</name>
</gene>
<sequence length="54" mass="6506">CRESSRRSSRSLYLVVQEWFYANQKPCKCLKCGRSFSWSSHLIHHQKIHSREQP</sequence>
<evidence type="ECO:0000313" key="9">
    <source>
        <dbReference type="EMBL" id="NXJ26643.1"/>
    </source>
</evidence>
<evidence type="ECO:0000256" key="6">
    <source>
        <dbReference type="ARBA" id="ARBA00023242"/>
    </source>
</evidence>
<evidence type="ECO:0000313" key="10">
    <source>
        <dbReference type="Proteomes" id="UP000537234"/>
    </source>
</evidence>
<keyword evidence="5" id="KW-0804">Transcription</keyword>
<accession>A0A7K9ZW27</accession>
<protein>
    <submittedName>
        <fullName evidence="9">ZNF91 protein</fullName>
    </submittedName>
</protein>
<dbReference type="FunFam" id="3.30.160.60:FF:000620">
    <property type="entry name" value="Zinc finger protein 263"/>
    <property type="match status" value="1"/>
</dbReference>
<evidence type="ECO:0000256" key="3">
    <source>
        <dbReference type="ARBA" id="ARBA00023015"/>
    </source>
</evidence>
<keyword evidence="4" id="KW-0238">DNA-binding</keyword>
<dbReference type="Proteomes" id="UP000537234">
    <property type="component" value="Unassembled WGS sequence"/>
</dbReference>
<dbReference type="GO" id="GO:0005634">
    <property type="term" value="C:nucleus"/>
    <property type="evidence" value="ECO:0007669"/>
    <property type="project" value="UniProtKB-SubCell"/>
</dbReference>
<dbReference type="PROSITE" id="PS00028">
    <property type="entry name" value="ZINC_FINGER_C2H2_1"/>
    <property type="match status" value="1"/>
</dbReference>
<organism evidence="9 10">
    <name type="scientific">Dicrurus megarhynchus</name>
    <dbReference type="NCBI Taxonomy" id="450177"/>
    <lineage>
        <taxon>Eukaryota</taxon>
        <taxon>Metazoa</taxon>
        <taxon>Chordata</taxon>
        <taxon>Craniata</taxon>
        <taxon>Vertebrata</taxon>
        <taxon>Euteleostomi</taxon>
        <taxon>Archelosauria</taxon>
        <taxon>Archosauria</taxon>
        <taxon>Dinosauria</taxon>
        <taxon>Saurischia</taxon>
        <taxon>Theropoda</taxon>
        <taxon>Coelurosauria</taxon>
        <taxon>Aves</taxon>
        <taxon>Neognathae</taxon>
        <taxon>Neoaves</taxon>
        <taxon>Telluraves</taxon>
        <taxon>Australaves</taxon>
        <taxon>Passeriformes</taxon>
        <taxon>Corvoidea</taxon>
        <taxon>Dicruridae</taxon>
        <taxon>Dicrurus</taxon>
    </lineage>
</organism>
<keyword evidence="7" id="KW-0863">Zinc-finger</keyword>
<evidence type="ECO:0000256" key="4">
    <source>
        <dbReference type="ARBA" id="ARBA00023125"/>
    </source>
</evidence>
<keyword evidence="6" id="KW-0539">Nucleus</keyword>
<keyword evidence="7" id="KW-0862">Zinc</keyword>
<evidence type="ECO:0000256" key="2">
    <source>
        <dbReference type="ARBA" id="ARBA00006991"/>
    </source>
</evidence>
<comment type="similarity">
    <text evidence="2">Belongs to the krueppel C2H2-type zinc-finger protein family.</text>
</comment>